<feature type="compositionally biased region" description="Low complexity" evidence="1">
    <location>
        <begin position="127"/>
        <end position="136"/>
    </location>
</feature>
<accession>A0AAW1CNW3</accession>
<evidence type="ECO:0000256" key="1">
    <source>
        <dbReference type="SAM" id="MobiDB-lite"/>
    </source>
</evidence>
<dbReference type="Proteomes" id="UP001461498">
    <property type="component" value="Unassembled WGS sequence"/>
</dbReference>
<feature type="region of interest" description="Disordered" evidence="1">
    <location>
        <begin position="121"/>
        <end position="191"/>
    </location>
</feature>
<keyword evidence="4" id="KW-1185">Reference proteome</keyword>
<evidence type="ECO:0000313" key="3">
    <source>
        <dbReference type="EMBL" id="KAK9500096.1"/>
    </source>
</evidence>
<dbReference type="EMBL" id="JAPXFL010000010">
    <property type="protein sequence ID" value="KAK9500096.1"/>
    <property type="molecule type" value="Genomic_DNA"/>
</dbReference>
<dbReference type="AlphaFoldDB" id="A0AAW1CNW3"/>
<sequence>MSYTYFLFCRLLLFCCLVTLALCQDYQDVDSRPQSRLRTARGPIVPNRAAAKQAVAAKTSTTPEPEPEYEDVVYEDEEQAAPATTTTSTEAPKKGIRGGVVRPFRSNTDLIEALKRRRAQASLGGFTSSTSTTTTTEQTQREKSNGRKSKNTDRKFSRGGGSVDRAQTSTTEPAVEEQPRSRIFSGRGRRF</sequence>
<proteinExistence type="predicted"/>
<comment type="caution">
    <text evidence="3">The sequence shown here is derived from an EMBL/GenBank/DDBJ whole genome shotgun (WGS) entry which is preliminary data.</text>
</comment>
<evidence type="ECO:0000256" key="2">
    <source>
        <dbReference type="SAM" id="SignalP"/>
    </source>
</evidence>
<keyword evidence="2" id="KW-0732">Signal</keyword>
<feature type="region of interest" description="Disordered" evidence="1">
    <location>
        <begin position="78"/>
        <end position="101"/>
    </location>
</feature>
<feature type="compositionally biased region" description="Low complexity" evidence="1">
    <location>
        <begin position="80"/>
        <end position="90"/>
    </location>
</feature>
<feature type="chain" id="PRO_5043564739" evidence="2">
    <location>
        <begin position="24"/>
        <end position="191"/>
    </location>
</feature>
<protein>
    <submittedName>
        <fullName evidence="3">Uncharacterized protein</fullName>
    </submittedName>
</protein>
<feature type="signal peptide" evidence="2">
    <location>
        <begin position="1"/>
        <end position="23"/>
    </location>
</feature>
<feature type="compositionally biased region" description="Basic and acidic residues" evidence="1">
    <location>
        <begin position="139"/>
        <end position="156"/>
    </location>
</feature>
<feature type="compositionally biased region" description="Low complexity" evidence="1">
    <location>
        <begin position="181"/>
        <end position="191"/>
    </location>
</feature>
<organism evidence="3 4">
    <name type="scientific">Rhynocoris fuscipes</name>
    <dbReference type="NCBI Taxonomy" id="488301"/>
    <lineage>
        <taxon>Eukaryota</taxon>
        <taxon>Metazoa</taxon>
        <taxon>Ecdysozoa</taxon>
        <taxon>Arthropoda</taxon>
        <taxon>Hexapoda</taxon>
        <taxon>Insecta</taxon>
        <taxon>Pterygota</taxon>
        <taxon>Neoptera</taxon>
        <taxon>Paraneoptera</taxon>
        <taxon>Hemiptera</taxon>
        <taxon>Heteroptera</taxon>
        <taxon>Panheteroptera</taxon>
        <taxon>Cimicomorpha</taxon>
        <taxon>Reduviidae</taxon>
        <taxon>Harpactorinae</taxon>
        <taxon>Harpactorini</taxon>
        <taxon>Rhynocoris</taxon>
    </lineage>
</organism>
<name>A0AAW1CNW3_9HEMI</name>
<evidence type="ECO:0000313" key="4">
    <source>
        <dbReference type="Proteomes" id="UP001461498"/>
    </source>
</evidence>
<reference evidence="3 4" key="1">
    <citation type="submission" date="2022-12" db="EMBL/GenBank/DDBJ databases">
        <title>Chromosome-level genome assembly of true bugs.</title>
        <authorList>
            <person name="Ma L."/>
            <person name="Li H."/>
        </authorList>
    </citation>
    <scope>NUCLEOTIDE SEQUENCE [LARGE SCALE GENOMIC DNA]</scope>
    <source>
        <strain evidence="3">Lab_2022b</strain>
    </source>
</reference>
<gene>
    <name evidence="3" type="ORF">O3M35_001431</name>
</gene>